<organism evidence="1 2">
    <name type="scientific">Natronospira bacteriovora</name>
    <dbReference type="NCBI Taxonomy" id="3069753"/>
    <lineage>
        <taxon>Bacteria</taxon>
        <taxon>Pseudomonadati</taxon>
        <taxon>Pseudomonadota</taxon>
        <taxon>Gammaproteobacteria</taxon>
        <taxon>Natronospirales</taxon>
        <taxon>Natronospiraceae</taxon>
        <taxon>Natronospira</taxon>
    </lineage>
</organism>
<protein>
    <submittedName>
        <fullName evidence="1">Uncharacterized protein</fullName>
    </submittedName>
</protein>
<accession>A0ABU0W6Y4</accession>
<dbReference type="Proteomes" id="UP001239019">
    <property type="component" value="Unassembled WGS sequence"/>
</dbReference>
<reference evidence="1 2" key="1">
    <citation type="submission" date="2023-08" db="EMBL/GenBank/DDBJ databases">
        <title>Whole-genome sequencing of halo(alkali)philic microorganisms from hypersaline lakes.</title>
        <authorList>
            <person name="Sorokin D.Y."/>
            <person name="Abbas B."/>
            <person name="Merkel A.Y."/>
        </authorList>
    </citation>
    <scope>NUCLEOTIDE SEQUENCE [LARGE SCALE GENOMIC DNA]</scope>
    <source>
        <strain evidence="1 2">AB-CW4</strain>
    </source>
</reference>
<evidence type="ECO:0000313" key="1">
    <source>
        <dbReference type="EMBL" id="MDQ2069769.1"/>
    </source>
</evidence>
<proteinExistence type="predicted"/>
<keyword evidence="2" id="KW-1185">Reference proteome</keyword>
<comment type="caution">
    <text evidence="1">The sequence shown here is derived from an EMBL/GenBank/DDBJ whole genome shotgun (WGS) entry which is preliminary data.</text>
</comment>
<name>A0ABU0W6Y4_9GAMM</name>
<dbReference type="EMBL" id="JAVDDT010000004">
    <property type="protein sequence ID" value="MDQ2069769.1"/>
    <property type="molecule type" value="Genomic_DNA"/>
</dbReference>
<sequence length="267" mass="29114">MPTRPRSTRQALALVLGVVLCGPVWALPHWTLEVGSSEARPGTPMDAHCDDPDSGPTRFLSCRRAGNAVVGSSDSWALGFDTPIRDEADAPALWWAGFRLGEYGTAHYRAELPANGTNGPDALRAGIDSRYALAQLRREWPLVNGRVRPYLAGGAGVARTSVREFRRHTDDGDWQAPPGDQAGYLLRLETGLIWQAGDRLRLGLSLRQDALDGWATPRGEGWVSDAAGSEPQSFEGTSGRLGWRSVVFTLSWPLGAMLEDVRGRDRR</sequence>
<gene>
    <name evidence="1" type="ORF">RBH19_07780</name>
</gene>
<dbReference type="RefSeq" id="WP_306728267.1">
    <property type="nucleotide sequence ID" value="NZ_JAVDDT010000004.1"/>
</dbReference>
<evidence type="ECO:0000313" key="2">
    <source>
        <dbReference type="Proteomes" id="UP001239019"/>
    </source>
</evidence>